<protein>
    <recommendedName>
        <fullName evidence="4">WXG100 family type VII secretion target</fullName>
    </recommendedName>
</protein>
<dbReference type="SUPFAM" id="SSF140453">
    <property type="entry name" value="EsxAB dimer-like"/>
    <property type="match status" value="1"/>
</dbReference>
<dbReference type="Gene3D" id="1.10.287.1060">
    <property type="entry name" value="ESAT-6-like"/>
    <property type="match status" value="1"/>
</dbReference>
<gene>
    <name evidence="2" type="ORF">GOSPT_045_01600</name>
</gene>
<organism evidence="2 3">
    <name type="scientific">Gordonia sputi NBRC 100414</name>
    <dbReference type="NCBI Taxonomy" id="1089453"/>
    <lineage>
        <taxon>Bacteria</taxon>
        <taxon>Bacillati</taxon>
        <taxon>Actinomycetota</taxon>
        <taxon>Actinomycetes</taxon>
        <taxon>Mycobacteriales</taxon>
        <taxon>Gordoniaceae</taxon>
        <taxon>Gordonia</taxon>
    </lineage>
</organism>
<evidence type="ECO:0008006" key="4">
    <source>
        <dbReference type="Google" id="ProtNLM"/>
    </source>
</evidence>
<evidence type="ECO:0000256" key="1">
    <source>
        <dbReference type="SAM" id="MobiDB-lite"/>
    </source>
</evidence>
<accession>H5TYG3</accession>
<dbReference type="EMBL" id="BAFC01000045">
    <property type="protein sequence ID" value="GAB38521.1"/>
    <property type="molecule type" value="Genomic_DNA"/>
</dbReference>
<keyword evidence="3" id="KW-1185">Reference proteome</keyword>
<proteinExistence type="predicted"/>
<dbReference type="InterPro" id="IPR036689">
    <property type="entry name" value="ESAT-6-like_sf"/>
</dbReference>
<feature type="region of interest" description="Disordered" evidence="1">
    <location>
        <begin position="81"/>
        <end position="103"/>
    </location>
</feature>
<dbReference type="Proteomes" id="UP000005845">
    <property type="component" value="Unassembled WGS sequence"/>
</dbReference>
<dbReference type="RefSeq" id="WP_005204384.1">
    <property type="nucleotide sequence ID" value="NZ_BAFC01000045.1"/>
</dbReference>
<sequence length="103" mass="11112">MTAIDKHALESAADTLTHTAVALAEQKKELREQGDIHLDYWIGRSADKWGPEFEEWFNGADALVARLGAMGELLGDACHASTDADNESAADIGSTADEEELKP</sequence>
<name>H5TYG3_9ACTN</name>
<dbReference type="AlphaFoldDB" id="H5TYG3"/>
<comment type="caution">
    <text evidence="2">The sequence shown here is derived from an EMBL/GenBank/DDBJ whole genome shotgun (WGS) entry which is preliminary data.</text>
</comment>
<evidence type="ECO:0000313" key="3">
    <source>
        <dbReference type="Proteomes" id="UP000005845"/>
    </source>
</evidence>
<evidence type="ECO:0000313" key="2">
    <source>
        <dbReference type="EMBL" id="GAB38521.1"/>
    </source>
</evidence>
<reference evidence="2 3" key="1">
    <citation type="submission" date="2012-02" db="EMBL/GenBank/DDBJ databases">
        <title>Whole genome shotgun sequence of Gordonia sputi NBRC 100414.</title>
        <authorList>
            <person name="Yoshida I."/>
            <person name="Hosoyama A."/>
            <person name="Tsuchikane K."/>
            <person name="Katsumata H."/>
            <person name="Yamazaki S."/>
            <person name="Fujita N."/>
        </authorList>
    </citation>
    <scope>NUCLEOTIDE SEQUENCE [LARGE SCALE GENOMIC DNA]</scope>
    <source>
        <strain evidence="2 3">NBRC 100414</strain>
    </source>
</reference>